<reference evidence="3" key="1">
    <citation type="submission" date="2015-10" db="EMBL/GenBank/DDBJ databases">
        <authorList>
            <person name="Gilbert D.G."/>
        </authorList>
    </citation>
    <scope>NUCLEOTIDE SEQUENCE</scope>
    <source>
        <strain evidence="3">Lp167-67</strain>
    </source>
</reference>
<keyword evidence="2" id="KW-0472">Membrane</keyword>
<dbReference type="AlphaFoldDB" id="A0A0U5FAY4"/>
<evidence type="ECO:0000256" key="1">
    <source>
        <dbReference type="ARBA" id="ARBA00022729"/>
    </source>
</evidence>
<organism evidence="3">
    <name type="scientific">Limosilactobacillus reuteri</name>
    <name type="common">Lactobacillus reuteri</name>
    <dbReference type="NCBI Taxonomy" id="1598"/>
    <lineage>
        <taxon>Bacteria</taxon>
        <taxon>Bacillati</taxon>
        <taxon>Bacillota</taxon>
        <taxon>Bacilli</taxon>
        <taxon>Lactobacillales</taxon>
        <taxon>Lactobacillaceae</taxon>
        <taxon>Limosilactobacillus</taxon>
    </lineage>
</organism>
<sequence length="38" mass="3993">MEQKKHFKLYKSGKQWITAAIATIAVSTGIILGGGGTS</sequence>
<proteinExistence type="predicted"/>
<dbReference type="GO" id="GO:0016740">
    <property type="term" value="F:transferase activity"/>
    <property type="evidence" value="ECO:0007669"/>
    <property type="project" value="UniProtKB-KW"/>
</dbReference>
<keyword evidence="3" id="KW-0808">Transferase</keyword>
<keyword evidence="2" id="KW-0812">Transmembrane</keyword>
<protein>
    <submittedName>
        <fullName evidence="3">Glucosyltransferase GtfG</fullName>
    </submittedName>
</protein>
<accession>A0A0U5FAY4</accession>
<evidence type="ECO:0000256" key="2">
    <source>
        <dbReference type="SAM" id="Phobius"/>
    </source>
</evidence>
<keyword evidence="1" id="KW-0732">Signal</keyword>
<dbReference type="EMBL" id="LN887694">
    <property type="protein sequence ID" value="CUR41408.1"/>
    <property type="molecule type" value="Genomic_DNA"/>
</dbReference>
<evidence type="ECO:0000313" key="3">
    <source>
        <dbReference type="EMBL" id="CUR41408.1"/>
    </source>
</evidence>
<dbReference type="Pfam" id="PF19258">
    <property type="entry name" value="KxYKxGKxW_sig"/>
    <property type="match status" value="1"/>
</dbReference>
<dbReference type="NCBIfam" id="TIGR03715">
    <property type="entry name" value="KxYKxGKxW"/>
    <property type="match status" value="1"/>
</dbReference>
<feature type="transmembrane region" description="Helical" evidence="2">
    <location>
        <begin position="16"/>
        <end position="35"/>
    </location>
</feature>
<gene>
    <name evidence="3" type="primary">gtfG</name>
    <name evidence="3" type="ORF">LRLP16767_LRLP167_00011</name>
</gene>
<dbReference type="InterPro" id="IPR022263">
    <property type="entry name" value="KxYKxGKxW"/>
</dbReference>
<dbReference type="RefSeq" id="WP_225358062.1">
    <property type="nucleotide sequence ID" value="NZ_CP130282.1"/>
</dbReference>
<keyword evidence="2" id="KW-1133">Transmembrane helix</keyword>
<name>A0A0U5FAY4_LIMRT</name>